<dbReference type="VEuPathDB" id="FungiDB:SPRG_03283"/>
<dbReference type="GeneID" id="24125799"/>
<dbReference type="PANTHER" id="PTHR39200:SF1">
    <property type="entry name" value="AUTO-TRANSPORTER ADHESIN HEAD GIN DOMAIN-CONTAINING PROTEIN-RELATED"/>
    <property type="match status" value="1"/>
</dbReference>
<protein>
    <recommendedName>
        <fullName evidence="1">Putative auto-transporter adhesin head GIN domain-containing protein</fullName>
    </recommendedName>
</protein>
<reference evidence="2 3" key="1">
    <citation type="journal article" date="2013" name="PLoS Genet.">
        <title>Distinctive expansion of potential virulence genes in the genome of the oomycete fish pathogen Saprolegnia parasitica.</title>
        <authorList>
            <person name="Jiang R.H."/>
            <person name="de Bruijn I."/>
            <person name="Haas B.J."/>
            <person name="Belmonte R."/>
            <person name="Lobach L."/>
            <person name="Christie J."/>
            <person name="van den Ackerveken G."/>
            <person name="Bottin A."/>
            <person name="Bulone V."/>
            <person name="Diaz-Moreno S.M."/>
            <person name="Dumas B."/>
            <person name="Fan L."/>
            <person name="Gaulin E."/>
            <person name="Govers F."/>
            <person name="Grenville-Briggs L.J."/>
            <person name="Horner N.R."/>
            <person name="Levin J.Z."/>
            <person name="Mammella M."/>
            <person name="Meijer H.J."/>
            <person name="Morris P."/>
            <person name="Nusbaum C."/>
            <person name="Oome S."/>
            <person name="Phillips A.J."/>
            <person name="van Rooyen D."/>
            <person name="Rzeszutek E."/>
            <person name="Saraiva M."/>
            <person name="Secombes C.J."/>
            <person name="Seidl M.F."/>
            <person name="Snel B."/>
            <person name="Stassen J.H."/>
            <person name="Sykes S."/>
            <person name="Tripathy S."/>
            <person name="van den Berg H."/>
            <person name="Vega-Arreguin J.C."/>
            <person name="Wawra S."/>
            <person name="Young S.K."/>
            <person name="Zeng Q."/>
            <person name="Dieguez-Uribeondo J."/>
            <person name="Russ C."/>
            <person name="Tyler B.M."/>
            <person name="van West P."/>
        </authorList>
    </citation>
    <scope>NUCLEOTIDE SEQUENCE [LARGE SCALE GENOMIC DNA]</scope>
    <source>
        <strain evidence="2 3">CBS 223.65</strain>
    </source>
</reference>
<dbReference type="Gene3D" id="2.160.20.120">
    <property type="match status" value="1"/>
</dbReference>
<gene>
    <name evidence="2" type="ORF">SPRG_03283</name>
</gene>
<feature type="domain" description="Putative auto-transporter adhesin head GIN" evidence="1">
    <location>
        <begin position="210"/>
        <end position="282"/>
    </location>
</feature>
<dbReference type="EMBL" id="KK583196">
    <property type="protein sequence ID" value="KDO32065.1"/>
    <property type="molecule type" value="Genomic_DNA"/>
</dbReference>
<dbReference type="Proteomes" id="UP000030745">
    <property type="component" value="Unassembled WGS sequence"/>
</dbReference>
<organism evidence="2 3">
    <name type="scientific">Saprolegnia parasitica (strain CBS 223.65)</name>
    <dbReference type="NCBI Taxonomy" id="695850"/>
    <lineage>
        <taxon>Eukaryota</taxon>
        <taxon>Sar</taxon>
        <taxon>Stramenopiles</taxon>
        <taxon>Oomycota</taxon>
        <taxon>Saprolegniomycetes</taxon>
        <taxon>Saprolegniales</taxon>
        <taxon>Saprolegniaceae</taxon>
        <taxon>Saprolegnia</taxon>
    </lineage>
</organism>
<dbReference type="PANTHER" id="PTHR39200">
    <property type="entry name" value="HYPOTHETICAL EXPORTED PROTEIN"/>
    <property type="match status" value="1"/>
</dbReference>
<accession>A0A067CS41</accession>
<evidence type="ECO:0000259" key="1">
    <source>
        <dbReference type="Pfam" id="PF10988"/>
    </source>
</evidence>
<evidence type="ECO:0000313" key="3">
    <source>
        <dbReference type="Proteomes" id="UP000030745"/>
    </source>
</evidence>
<dbReference type="KEGG" id="spar:SPRG_03283"/>
<dbReference type="OrthoDB" id="79257at2759"/>
<sequence length="314" mass="32523">MTSTSSWRTKTFTATTTDIHGLVLQTRANFVAADPAASVATVTFRTDSDVLLDAITISEVDAGNTRAISVGWDRNLHRQHDLEAAYIVDIALPPHALSYLEAVGDVVVGPRVLSNATTKNIHVLLSGSGDVYIDDTNIYADRLQLTLQGSGDLQFAVPELHANAVNVAVQGSGDCALFSRVLETKTLDVNVEGSGSVYASGALNGNPSVTTDVDGSGDVRYTLSGDCSSHEIAASASGDAKTSSLACATTSARASGSGDIYASASASFTASASGSGDVYYVGPVVPTMSGKFRTKTLHSVDTKTPHALPLHRAA</sequence>
<dbReference type="InterPro" id="IPR021255">
    <property type="entry name" value="DUF2807"/>
</dbReference>
<dbReference type="AlphaFoldDB" id="A0A067CS41"/>
<proteinExistence type="predicted"/>
<dbReference type="Pfam" id="PF10988">
    <property type="entry name" value="DUF2807"/>
    <property type="match status" value="1"/>
</dbReference>
<keyword evidence="3" id="KW-1185">Reference proteome</keyword>
<dbReference type="RefSeq" id="XP_012197253.1">
    <property type="nucleotide sequence ID" value="XM_012341863.1"/>
</dbReference>
<dbReference type="OMA" id="CSSHEIA"/>
<name>A0A067CS41_SAPPC</name>
<evidence type="ECO:0000313" key="2">
    <source>
        <dbReference type="EMBL" id="KDO32065.1"/>
    </source>
</evidence>